<sequence length="320" mass="34698">MTPSTAAHRFSSMTVPQGEDIQLEAYPNRSEHDQTEAQPVSNAVDAVTPLELTSSVRLKVFSAAFCFLNAGINDGSIGALIPYILRDYHITTGWMAIPCGVAFFGWLLTAVLGGYLRVTLGTGGYLIVGAAMQLLGQLLRFWTPPFGVCSLSFFLVALGQAFQDSQANTFVSSIKKAHRWLGLIHDCYALGCLVGPLVAAAIASNLNGQWATFYYVPTGIGAINLALCMYAFRDETTLYHRSKHGREEQPAGPRRSTAARVELTATVKQSSVWLLGVFYFVYLGAVITAGGWWSSICMSFAMETSPKSDISAVPFMAVQH</sequence>
<proteinExistence type="predicted"/>
<reference evidence="1" key="1">
    <citation type="submission" date="2023-07" db="EMBL/GenBank/DDBJ databases">
        <title>Black Yeasts Isolated from many extreme environments.</title>
        <authorList>
            <person name="Coleine C."/>
            <person name="Stajich J.E."/>
            <person name="Selbmann L."/>
        </authorList>
    </citation>
    <scope>NUCLEOTIDE SEQUENCE</scope>
    <source>
        <strain evidence="1">CCFEE 5714</strain>
    </source>
</reference>
<gene>
    <name evidence="1" type="ORF">LTR37_006918</name>
</gene>
<name>A0ACC3NG05_9PEZI</name>
<evidence type="ECO:0000313" key="1">
    <source>
        <dbReference type="EMBL" id="KAK3715693.1"/>
    </source>
</evidence>
<dbReference type="EMBL" id="JAUTXU010000047">
    <property type="protein sequence ID" value="KAK3715693.1"/>
    <property type="molecule type" value="Genomic_DNA"/>
</dbReference>
<protein>
    <submittedName>
        <fullName evidence="1">Uncharacterized protein</fullName>
    </submittedName>
</protein>
<dbReference type="Proteomes" id="UP001281147">
    <property type="component" value="Unassembled WGS sequence"/>
</dbReference>
<accession>A0ACC3NG05</accession>
<keyword evidence="2" id="KW-1185">Reference proteome</keyword>
<comment type="caution">
    <text evidence="1">The sequence shown here is derived from an EMBL/GenBank/DDBJ whole genome shotgun (WGS) entry which is preliminary data.</text>
</comment>
<evidence type="ECO:0000313" key="2">
    <source>
        <dbReference type="Proteomes" id="UP001281147"/>
    </source>
</evidence>
<organism evidence="1 2">
    <name type="scientific">Vermiconidia calcicola</name>
    <dbReference type="NCBI Taxonomy" id="1690605"/>
    <lineage>
        <taxon>Eukaryota</taxon>
        <taxon>Fungi</taxon>
        <taxon>Dikarya</taxon>
        <taxon>Ascomycota</taxon>
        <taxon>Pezizomycotina</taxon>
        <taxon>Dothideomycetes</taxon>
        <taxon>Dothideomycetidae</taxon>
        <taxon>Mycosphaerellales</taxon>
        <taxon>Extremaceae</taxon>
        <taxon>Vermiconidia</taxon>
    </lineage>
</organism>